<dbReference type="InterPro" id="IPR052929">
    <property type="entry name" value="RNase_H-like_EbsB-rel"/>
</dbReference>
<evidence type="ECO:0000313" key="3">
    <source>
        <dbReference type="EMBL" id="MBA0789265.1"/>
    </source>
</evidence>
<protein>
    <recommendedName>
        <fullName evidence="2">RNase H type-1 domain-containing protein</fullName>
    </recommendedName>
</protein>
<proteinExistence type="predicted"/>
<evidence type="ECO:0000313" key="4">
    <source>
        <dbReference type="Proteomes" id="UP000593568"/>
    </source>
</evidence>
<sequence length="611" mass="68617">MQAILTYPFSVFLAPKGIIGDLQSQMGLGFRDLHLFNLALLGRQVWRLMTHKDTLCFKVLSAKYFPEGDVGNGETIDIRRDHWGMEGIMGEAVCRTPLMDNERKVKDLWDNRNGRWKRERVKEIYGESLGDCICNLTIPHNGVRDTRTWLQNPHGIYTTKSSYSWMILKKRIGHNILPTFDNIARIRQGFINSCPRSSNSEETLIHTMKDCPKAREILVAGGLNNSLLDKNYINCIDWIDDVFRELDRKAAADFLTLLWNSWNGRNNMVFKGKMDAAEMICERAQPLSKDFRIFNLTEPAVLSNNLVKNNWKKPPVGCIKINVDATVLNGCRGKGAVTRDHDGFVIGGCYNFKEKAMDVIWAELDAFREGLKLADRLKVGRLIVESDSATLVNAVKNRRMDITILGQYVRRECESFCKFESVQVIWTNRGSNYAADSLCKLAIRNKNDLYFDMDYPRIDQVFLALYGGSDIERAGHIENDTASCPGPSPFGTRASSTLGPWSCRSTWQHRHLGGSDVWEPRAPLAPWCLDVREPRPPSAPWWLGCAGASRTIGTLVLGCAGASSSTGTLVARMCGSFDQHRHLSAGMCGSHEPHRHLGGSDVRETRAASAP</sequence>
<comment type="caution">
    <text evidence="3">The sequence shown here is derived from an EMBL/GenBank/DDBJ whole genome shotgun (WGS) entry which is preliminary data.</text>
</comment>
<feature type="region of interest" description="Disordered" evidence="1">
    <location>
        <begin position="588"/>
        <end position="611"/>
    </location>
</feature>
<evidence type="ECO:0000259" key="2">
    <source>
        <dbReference type="Pfam" id="PF13456"/>
    </source>
</evidence>
<reference evidence="3 4" key="1">
    <citation type="journal article" date="2019" name="Genome Biol. Evol.">
        <title>Insights into the evolution of the New World diploid cottons (Gossypium, subgenus Houzingenia) based on genome sequencing.</title>
        <authorList>
            <person name="Grover C.E."/>
            <person name="Arick M.A. 2nd"/>
            <person name="Thrash A."/>
            <person name="Conover J.L."/>
            <person name="Sanders W.S."/>
            <person name="Peterson D.G."/>
            <person name="Frelichowski J.E."/>
            <person name="Scheffler J.A."/>
            <person name="Scheffler B.E."/>
            <person name="Wendel J.F."/>
        </authorList>
    </citation>
    <scope>NUCLEOTIDE SEQUENCE [LARGE SCALE GENOMIC DNA]</scope>
    <source>
        <strain evidence="3">8</strain>
        <tissue evidence="3">Leaf</tissue>
    </source>
</reference>
<dbReference type="InterPro" id="IPR012337">
    <property type="entry name" value="RNaseH-like_sf"/>
</dbReference>
<gene>
    <name evidence="3" type="ORF">Gotri_028271</name>
</gene>
<dbReference type="InterPro" id="IPR036397">
    <property type="entry name" value="RNaseH_sf"/>
</dbReference>
<dbReference type="GO" id="GO:0004523">
    <property type="term" value="F:RNA-DNA hybrid ribonuclease activity"/>
    <property type="evidence" value="ECO:0007669"/>
    <property type="project" value="InterPro"/>
</dbReference>
<dbReference type="Pfam" id="PF13456">
    <property type="entry name" value="RVT_3"/>
    <property type="match status" value="1"/>
</dbReference>
<dbReference type="InterPro" id="IPR002156">
    <property type="entry name" value="RNaseH_domain"/>
</dbReference>
<feature type="domain" description="RNase H type-1" evidence="2">
    <location>
        <begin position="330"/>
        <end position="442"/>
    </location>
</feature>
<dbReference type="CDD" id="cd06222">
    <property type="entry name" value="RNase_H_like"/>
    <property type="match status" value="1"/>
</dbReference>
<dbReference type="EMBL" id="JABEZW010229256">
    <property type="protein sequence ID" value="MBA0789265.1"/>
    <property type="molecule type" value="Genomic_DNA"/>
</dbReference>
<accession>A0A7J9FXH7</accession>
<dbReference type="PANTHER" id="PTHR47074">
    <property type="entry name" value="BNAC02G40300D PROTEIN"/>
    <property type="match status" value="1"/>
</dbReference>
<name>A0A7J9FXH7_9ROSI</name>
<dbReference type="PANTHER" id="PTHR47074:SF48">
    <property type="entry name" value="POLYNUCLEOTIDYL TRANSFERASE, RIBONUCLEASE H-LIKE SUPERFAMILY PROTEIN"/>
    <property type="match status" value="1"/>
</dbReference>
<dbReference type="Proteomes" id="UP000593568">
    <property type="component" value="Unassembled WGS sequence"/>
</dbReference>
<dbReference type="AlphaFoldDB" id="A0A7J9FXH7"/>
<keyword evidence="4" id="KW-1185">Reference proteome</keyword>
<organism evidence="3 4">
    <name type="scientific">Gossypium trilobum</name>
    <dbReference type="NCBI Taxonomy" id="34281"/>
    <lineage>
        <taxon>Eukaryota</taxon>
        <taxon>Viridiplantae</taxon>
        <taxon>Streptophyta</taxon>
        <taxon>Embryophyta</taxon>
        <taxon>Tracheophyta</taxon>
        <taxon>Spermatophyta</taxon>
        <taxon>Magnoliopsida</taxon>
        <taxon>eudicotyledons</taxon>
        <taxon>Gunneridae</taxon>
        <taxon>Pentapetalae</taxon>
        <taxon>rosids</taxon>
        <taxon>malvids</taxon>
        <taxon>Malvales</taxon>
        <taxon>Malvaceae</taxon>
        <taxon>Malvoideae</taxon>
        <taxon>Gossypium</taxon>
    </lineage>
</organism>
<dbReference type="GO" id="GO:0003676">
    <property type="term" value="F:nucleic acid binding"/>
    <property type="evidence" value="ECO:0007669"/>
    <property type="project" value="InterPro"/>
</dbReference>
<dbReference type="SUPFAM" id="SSF53098">
    <property type="entry name" value="Ribonuclease H-like"/>
    <property type="match status" value="1"/>
</dbReference>
<dbReference type="Gene3D" id="3.30.420.10">
    <property type="entry name" value="Ribonuclease H-like superfamily/Ribonuclease H"/>
    <property type="match status" value="1"/>
</dbReference>
<dbReference type="InterPro" id="IPR044730">
    <property type="entry name" value="RNase_H-like_dom_plant"/>
</dbReference>
<evidence type="ECO:0000256" key="1">
    <source>
        <dbReference type="SAM" id="MobiDB-lite"/>
    </source>
</evidence>
<feature type="compositionally biased region" description="Basic and acidic residues" evidence="1">
    <location>
        <begin position="601"/>
        <end position="611"/>
    </location>
</feature>